<dbReference type="Gene3D" id="3.90.1530.10">
    <property type="entry name" value="Conserved hypothetical protein from pyrococcus furiosus pfu- 392566-001, ParB domain"/>
    <property type="match status" value="1"/>
</dbReference>
<comment type="caution">
    <text evidence="2">The sequence shown here is derived from an EMBL/GenBank/DDBJ whole genome shotgun (WGS) entry which is preliminary data.</text>
</comment>
<accession>A0A4R0XK13</accession>
<dbReference type="CDD" id="cd16400">
    <property type="entry name" value="ParB_Srx_like_nuclease"/>
    <property type="match status" value="1"/>
</dbReference>
<gene>
    <name evidence="2" type="ORF">BZM27_18595</name>
</gene>
<dbReference type="InterPro" id="IPR036086">
    <property type="entry name" value="ParB/Sulfiredoxin_sf"/>
</dbReference>
<evidence type="ECO:0000313" key="2">
    <source>
        <dbReference type="EMBL" id="TCG07509.1"/>
    </source>
</evidence>
<feature type="domain" description="ParB-like N-terminal" evidence="1">
    <location>
        <begin position="16"/>
        <end position="98"/>
    </location>
</feature>
<evidence type="ECO:0000259" key="1">
    <source>
        <dbReference type="SMART" id="SM00470"/>
    </source>
</evidence>
<dbReference type="SMART" id="SM00470">
    <property type="entry name" value="ParB"/>
    <property type="match status" value="1"/>
</dbReference>
<dbReference type="Proteomes" id="UP000294200">
    <property type="component" value="Unassembled WGS sequence"/>
</dbReference>
<keyword evidence="3" id="KW-1185">Reference proteome</keyword>
<sequence length="140" mass="15636">MKPLSSAKLISSYTVVKVPVTQLRPSENINPGRASTLTKMIAESGRWTEPILVEHRHLVVMDGHHRHFCAKALSLSYIPCILLSYDDPNLDVTYWSDPAPVAVDQIIQAGLSGNLMSFKTTRHRLKITLPSCSIELDDLR</sequence>
<proteinExistence type="predicted"/>
<reference evidence="2 3" key="1">
    <citation type="submission" date="2017-02" db="EMBL/GenBank/DDBJ databases">
        <title>Paraburkholderia sophoroidis sp. nov. and Paraburkholderia steynii sp. nov. rhizobial symbionts of the fynbos legume Hypocalyptus sophoroides.</title>
        <authorList>
            <person name="Steenkamp E.T."/>
            <person name="Beukes C.W."/>
            <person name="Van Zyl E."/>
            <person name="Avontuur J."/>
            <person name="Chan W.Y."/>
            <person name="Hassen A."/>
            <person name="Palmer M."/>
            <person name="Mthombeni L."/>
            <person name="Phalane F."/>
            <person name="Sereme K."/>
            <person name="Venter S.N."/>
        </authorList>
    </citation>
    <scope>NUCLEOTIDE SEQUENCE [LARGE SCALE GENOMIC DNA]</scope>
    <source>
        <strain evidence="2 3">HC1.1ba</strain>
    </source>
</reference>
<organism evidence="2 3">
    <name type="scientific">Paraburkholderia steynii</name>
    <dbReference type="NCBI Taxonomy" id="1245441"/>
    <lineage>
        <taxon>Bacteria</taxon>
        <taxon>Pseudomonadati</taxon>
        <taxon>Pseudomonadota</taxon>
        <taxon>Betaproteobacteria</taxon>
        <taxon>Burkholderiales</taxon>
        <taxon>Burkholderiaceae</taxon>
        <taxon>Paraburkholderia</taxon>
    </lineage>
</organism>
<protein>
    <recommendedName>
        <fullName evidence="1">ParB-like N-terminal domain-containing protein</fullName>
    </recommendedName>
</protein>
<name>A0A4R0XK13_9BURK</name>
<dbReference type="EMBL" id="MWML01000063">
    <property type="protein sequence ID" value="TCG07509.1"/>
    <property type="molecule type" value="Genomic_DNA"/>
</dbReference>
<dbReference type="SUPFAM" id="SSF110849">
    <property type="entry name" value="ParB/Sulfiredoxin"/>
    <property type="match status" value="1"/>
</dbReference>
<evidence type="ECO:0000313" key="3">
    <source>
        <dbReference type="Proteomes" id="UP000294200"/>
    </source>
</evidence>
<dbReference type="InterPro" id="IPR003115">
    <property type="entry name" value="ParB_N"/>
</dbReference>
<dbReference type="AlphaFoldDB" id="A0A4R0XK13"/>